<reference evidence="1" key="1">
    <citation type="journal article" date="2014" name="PLoS Genet.">
        <title>The Genome of Spironucleus salmonicida Highlights a Fish Pathogen Adapted to Fluctuating Environments.</title>
        <authorList>
            <person name="Xu F."/>
            <person name="Jerlstrom-Hultqvist J."/>
            <person name="Einarsson E."/>
            <person name="Astvaldsson A."/>
            <person name="Svard S.G."/>
            <person name="Andersson J.O."/>
        </authorList>
    </citation>
    <scope>NUCLEOTIDE SEQUENCE</scope>
</reference>
<organism evidence="1">
    <name type="scientific">Spironucleus salmonicida</name>
    <dbReference type="NCBI Taxonomy" id="348837"/>
    <lineage>
        <taxon>Eukaryota</taxon>
        <taxon>Metamonada</taxon>
        <taxon>Diplomonadida</taxon>
        <taxon>Hexamitidae</taxon>
        <taxon>Hexamitinae</taxon>
        <taxon>Spironucleus</taxon>
    </lineage>
</organism>
<name>V6LFS9_9EUKA</name>
<sequence length="301" mass="32226">MCVTCRNNLVSNGGKCEVCRDNRSECLDKLCHIGKMQINAKTASGILTLRRLPRALSTWVDFSGLKLWVSVFVPLARRSAQSAHQQRWARPVRTSFGVVGGKCTAGEDANRKICSADKNSCSTCKTGYKLFGGKCELECNADDAVCATNQICLGTRKTCQENCKSCVPGFALDRSSCAACSAGCADCAGDKNVCRICKDCYFGINGACQSCQNNATAQCECSWAANCATCDTAKSGTGGTCIAGYKMSASNTCFTAFKCTSDAYVSYLVTLIRALQRLIANTANFAIYQTLGILIFVSCFL</sequence>
<protein>
    <submittedName>
        <fullName evidence="1">Cysteine-rich membrane protein 2</fullName>
    </submittedName>
</protein>
<proteinExistence type="predicted"/>
<dbReference type="EMBL" id="KI546138">
    <property type="protein sequence ID" value="EST43405.1"/>
    <property type="molecule type" value="Genomic_DNA"/>
</dbReference>
<gene>
    <name evidence="1" type="ORF">SS50377_ja068</name>
</gene>
<accession>V6LFS9</accession>
<dbReference type="InterPro" id="IPR009030">
    <property type="entry name" value="Growth_fac_rcpt_cys_sf"/>
</dbReference>
<dbReference type="AlphaFoldDB" id="V6LFS9"/>
<dbReference type="VEuPathDB" id="GiardiaDB:SS50377_21435"/>
<dbReference type="InterPro" id="IPR036280">
    <property type="entry name" value="Multihaem_cyt_sf"/>
</dbReference>
<evidence type="ECO:0000313" key="1">
    <source>
        <dbReference type="EMBL" id="EST43405.1"/>
    </source>
</evidence>
<dbReference type="SUPFAM" id="SSF48695">
    <property type="entry name" value="Multiheme cytochromes"/>
    <property type="match status" value="1"/>
</dbReference>
<dbReference type="SUPFAM" id="SSF57184">
    <property type="entry name" value="Growth factor receptor domain"/>
    <property type="match status" value="1"/>
</dbReference>